<organism evidence="7 8">
    <name type="scientific">Christensenella hongkongensis</name>
    <dbReference type="NCBI Taxonomy" id="270498"/>
    <lineage>
        <taxon>Bacteria</taxon>
        <taxon>Bacillati</taxon>
        <taxon>Bacillota</taxon>
        <taxon>Clostridia</taxon>
        <taxon>Christensenellales</taxon>
        <taxon>Christensenellaceae</taxon>
        <taxon>Christensenella</taxon>
    </lineage>
</organism>
<dbReference type="PATRIC" id="fig|270498.16.peg.606"/>
<dbReference type="EC" id="2.7.1.17" evidence="7"/>
<dbReference type="InterPro" id="IPR018483">
    <property type="entry name" value="Carb_kinase_FGGY_CS"/>
</dbReference>
<dbReference type="Pfam" id="PF00370">
    <property type="entry name" value="FGGY_N"/>
    <property type="match status" value="1"/>
</dbReference>
<name>A0A0M2NGQ3_9FIRM</name>
<dbReference type="GO" id="GO:0004856">
    <property type="term" value="F:D-xylulokinase activity"/>
    <property type="evidence" value="ECO:0007669"/>
    <property type="project" value="UniProtKB-EC"/>
</dbReference>
<dbReference type="Proteomes" id="UP000034076">
    <property type="component" value="Unassembled WGS sequence"/>
</dbReference>
<dbReference type="InterPro" id="IPR018484">
    <property type="entry name" value="FGGY_N"/>
</dbReference>
<keyword evidence="3 4" id="KW-0418">Kinase</keyword>
<dbReference type="PANTHER" id="PTHR43095">
    <property type="entry name" value="SUGAR KINASE"/>
    <property type="match status" value="1"/>
</dbReference>
<evidence type="ECO:0000313" key="7">
    <source>
        <dbReference type="EMBL" id="KKI49607.1"/>
    </source>
</evidence>
<keyword evidence="8" id="KW-1185">Reference proteome</keyword>
<dbReference type="InterPro" id="IPR000577">
    <property type="entry name" value="Carb_kinase_FGGY"/>
</dbReference>
<proteinExistence type="inferred from homology"/>
<evidence type="ECO:0000259" key="6">
    <source>
        <dbReference type="Pfam" id="PF02782"/>
    </source>
</evidence>
<dbReference type="PIRSF" id="PIRSF000538">
    <property type="entry name" value="GlpK"/>
    <property type="match status" value="1"/>
</dbReference>
<reference evidence="7 8" key="1">
    <citation type="submission" date="2015-04" db="EMBL/GenBank/DDBJ databases">
        <title>Draft genome sequence of bacteremic isolate Catabacter hongkongensis type strain HKU16T.</title>
        <authorList>
            <person name="Lau S.K."/>
            <person name="Teng J.L."/>
            <person name="Huang Y."/>
            <person name="Curreem S.O."/>
            <person name="Tsui S.K."/>
            <person name="Woo P.C."/>
        </authorList>
    </citation>
    <scope>NUCLEOTIDE SEQUENCE [LARGE SCALE GENOMIC DNA]</scope>
    <source>
        <strain evidence="7 8">HKU16</strain>
    </source>
</reference>
<dbReference type="PROSITE" id="PS00445">
    <property type="entry name" value="FGGY_KINASES_2"/>
    <property type="match status" value="1"/>
</dbReference>
<sequence>MDALFLGIDAGTTKIKTVLFDQKGNELKFARRQMAPVYNDFGNVLADMNEVWNMVVETIREVTQDSKQFGEIKAIGITAQGDGLWMLDKDKKPFHPAVLWLDGRATSYIDRWNREGILNASGRVVFAGSTLPYSVWHYDNEPDTMKKAKHVLFCKDWIKYCLTGKIVTDPTDLSDASLIRASEGKYNGELLGKFHAEQLLELLPPIAGSTDVIGYVSEAAAEATGLEARIPVVNGAIDVVCTAVGSGVYERDTAVSIVGTTVYSEMATDSLDLMEDAGDAPPSIICHAAKERWLLAYGTMMGAPNVDWFMREMFHGELSFEDAERRIKKIAAGSDGIIFLPFLAEGGERAPFVKSTASAQFYGMKAHHSIDHMLRAVYEGVALSMKDCYEHFPEKPTSIRLSGGGSASDIWCQIFADCAKRPVETIYGNEVGARGAAIAAGVGVGFFSDVSEGIREMVKVKRTFEPNEEACEKYDRIYAVYTELCRRLWDVWDMEY</sequence>
<dbReference type="Gene3D" id="3.30.420.40">
    <property type="match status" value="2"/>
</dbReference>
<feature type="domain" description="Carbohydrate kinase FGGY C-terminal" evidence="6">
    <location>
        <begin position="291"/>
        <end position="442"/>
    </location>
</feature>
<comment type="caution">
    <text evidence="7">The sequence shown here is derived from an EMBL/GenBank/DDBJ whole genome shotgun (WGS) entry which is preliminary data.</text>
</comment>
<evidence type="ECO:0000256" key="4">
    <source>
        <dbReference type="RuleBase" id="RU003733"/>
    </source>
</evidence>
<dbReference type="CDD" id="cd24121">
    <property type="entry name" value="ASKHA_NBD_FGGY_BaEryA-like"/>
    <property type="match status" value="1"/>
</dbReference>
<dbReference type="PANTHER" id="PTHR43095:SF3">
    <property type="entry name" value="L-XYLULOSE_3-KETO-L-GULONATE KINASE"/>
    <property type="match status" value="1"/>
</dbReference>
<dbReference type="STRING" id="270498.CHK_2829"/>
<evidence type="ECO:0000256" key="3">
    <source>
        <dbReference type="ARBA" id="ARBA00022777"/>
    </source>
</evidence>
<dbReference type="InterPro" id="IPR018485">
    <property type="entry name" value="FGGY_C"/>
</dbReference>
<dbReference type="InterPro" id="IPR043129">
    <property type="entry name" value="ATPase_NBD"/>
</dbReference>
<dbReference type="OrthoDB" id="9805576at2"/>
<dbReference type="RefSeq" id="WP_046444620.1">
    <property type="nucleotide sequence ID" value="NZ_CAUERS010000156.1"/>
</dbReference>
<dbReference type="EMBL" id="LAYJ01000131">
    <property type="protein sequence ID" value="KKI49607.1"/>
    <property type="molecule type" value="Genomic_DNA"/>
</dbReference>
<comment type="similarity">
    <text evidence="1 4">Belongs to the FGGY kinase family.</text>
</comment>
<accession>A0A0M2NGQ3</accession>
<evidence type="ECO:0000259" key="5">
    <source>
        <dbReference type="Pfam" id="PF00370"/>
    </source>
</evidence>
<protein>
    <submittedName>
        <fullName evidence="7">Xylulose kinase</fullName>
        <ecNumber evidence="7">2.7.1.17</ecNumber>
    </submittedName>
</protein>
<dbReference type="InterPro" id="IPR050406">
    <property type="entry name" value="FGGY_Carb_Kinase"/>
</dbReference>
<evidence type="ECO:0000313" key="8">
    <source>
        <dbReference type="Proteomes" id="UP000034076"/>
    </source>
</evidence>
<dbReference type="SUPFAM" id="SSF53067">
    <property type="entry name" value="Actin-like ATPase domain"/>
    <property type="match status" value="2"/>
</dbReference>
<evidence type="ECO:0000256" key="2">
    <source>
        <dbReference type="ARBA" id="ARBA00022679"/>
    </source>
</evidence>
<dbReference type="AlphaFoldDB" id="A0A0M2NGQ3"/>
<evidence type="ECO:0000256" key="1">
    <source>
        <dbReference type="ARBA" id="ARBA00009156"/>
    </source>
</evidence>
<keyword evidence="2 4" id="KW-0808">Transferase</keyword>
<dbReference type="Pfam" id="PF02782">
    <property type="entry name" value="FGGY_C"/>
    <property type="match status" value="1"/>
</dbReference>
<gene>
    <name evidence="7" type="ORF">CHK_2829</name>
</gene>
<feature type="domain" description="Carbohydrate kinase FGGY N-terminal" evidence="5">
    <location>
        <begin position="5"/>
        <end position="245"/>
    </location>
</feature>